<dbReference type="Proteomes" id="UP000553632">
    <property type="component" value="Unassembled WGS sequence"/>
</dbReference>
<evidence type="ECO:0000256" key="6">
    <source>
        <dbReference type="PROSITE-ProRule" id="PRU00169"/>
    </source>
</evidence>
<feature type="domain" description="Guanylate cyclase" evidence="9">
    <location>
        <begin position="151"/>
        <end position="252"/>
    </location>
</feature>
<evidence type="ECO:0000256" key="3">
    <source>
        <dbReference type="ARBA" id="ARBA00023015"/>
    </source>
</evidence>
<evidence type="ECO:0000313" key="10">
    <source>
        <dbReference type="EMBL" id="KAF4757909.1"/>
    </source>
</evidence>
<dbReference type="EMBL" id="JABANO010002083">
    <property type="protein sequence ID" value="KAF4757909.1"/>
    <property type="molecule type" value="Genomic_DNA"/>
</dbReference>
<gene>
    <name evidence="10" type="ORF">FOZ63_011775</name>
</gene>
<evidence type="ECO:0000256" key="4">
    <source>
        <dbReference type="ARBA" id="ARBA00023125"/>
    </source>
</evidence>
<evidence type="ECO:0000256" key="2">
    <source>
        <dbReference type="ARBA" id="ARBA00023012"/>
    </source>
</evidence>
<keyword evidence="11" id="KW-1185">Reference proteome</keyword>
<reference evidence="10 11" key="1">
    <citation type="submission" date="2020-04" db="EMBL/GenBank/DDBJ databases">
        <title>Perkinsus olseni comparative genomics.</title>
        <authorList>
            <person name="Bogema D.R."/>
        </authorList>
    </citation>
    <scope>NUCLEOTIDE SEQUENCE [LARGE SCALE GENOMIC DNA]</scope>
    <source>
        <strain evidence="10 11">ATCC PRA-207</strain>
    </source>
</reference>
<evidence type="ECO:0000259" key="8">
    <source>
        <dbReference type="PROSITE" id="PS50110"/>
    </source>
</evidence>
<dbReference type="PROSITE" id="PS50125">
    <property type="entry name" value="GUANYLATE_CYCLASE_2"/>
    <property type="match status" value="1"/>
</dbReference>
<feature type="domain" description="Response regulatory" evidence="8">
    <location>
        <begin position="1"/>
        <end position="106"/>
    </location>
</feature>
<feature type="region of interest" description="Disordered" evidence="7">
    <location>
        <begin position="380"/>
        <end position="406"/>
    </location>
</feature>
<keyword evidence="5" id="KW-0804">Transcription</keyword>
<dbReference type="SUPFAM" id="SSF52172">
    <property type="entry name" value="CheY-like"/>
    <property type="match status" value="1"/>
</dbReference>
<keyword evidence="2" id="KW-0902">Two-component regulatory system</keyword>
<dbReference type="Gene3D" id="3.40.50.2300">
    <property type="match status" value="1"/>
</dbReference>
<dbReference type="Pfam" id="PF00211">
    <property type="entry name" value="Guanylate_cyc"/>
    <property type="match status" value="1"/>
</dbReference>
<keyword evidence="1 6" id="KW-0597">Phosphoprotein</keyword>
<dbReference type="GO" id="GO:0000976">
    <property type="term" value="F:transcription cis-regulatory region binding"/>
    <property type="evidence" value="ECO:0007669"/>
    <property type="project" value="TreeGrafter"/>
</dbReference>
<proteinExistence type="predicted"/>
<evidence type="ECO:0000259" key="9">
    <source>
        <dbReference type="PROSITE" id="PS50125"/>
    </source>
</evidence>
<accession>A0A7J6UKU4</accession>
<feature type="compositionally biased region" description="Basic and acidic residues" evidence="7">
    <location>
        <begin position="394"/>
        <end position="406"/>
    </location>
</feature>
<dbReference type="InterPro" id="IPR001789">
    <property type="entry name" value="Sig_transdc_resp-reg_receiver"/>
</dbReference>
<dbReference type="GO" id="GO:0006355">
    <property type="term" value="P:regulation of DNA-templated transcription"/>
    <property type="evidence" value="ECO:0007669"/>
    <property type="project" value="TreeGrafter"/>
</dbReference>
<comment type="caution">
    <text evidence="10">The sequence shown here is derived from an EMBL/GenBank/DDBJ whole genome shotgun (WGS) entry which is preliminary data.</text>
</comment>
<dbReference type="GO" id="GO:0000156">
    <property type="term" value="F:phosphorelay response regulator activity"/>
    <property type="evidence" value="ECO:0007669"/>
    <property type="project" value="TreeGrafter"/>
</dbReference>
<dbReference type="GO" id="GO:0032993">
    <property type="term" value="C:protein-DNA complex"/>
    <property type="evidence" value="ECO:0007669"/>
    <property type="project" value="TreeGrafter"/>
</dbReference>
<dbReference type="InterPro" id="IPR011006">
    <property type="entry name" value="CheY-like_superfamily"/>
</dbReference>
<protein>
    <submittedName>
        <fullName evidence="10">Uncharacterized protein</fullName>
    </submittedName>
</protein>
<sequence length="561" mass="62078">MVIASVLETAEFVVHQAMDGFEALDFMSSATTLPDLILLDVMMPGLSGYEVCAKLRADYPPDLPIIMISAKNSSDDVIKGLKYKCNDYVTKPFEKSELLARINTQVKLRQMVNRQARHRMAVEVLQRILPPAATRRIIGGVYDDFENYREVTIVTWYANTTNEWRVVQDLDLNDPPGAIASLNKYFNKLDNALKERKALLKMEACDDSYSFICGLSPENAADHTVKSLDFARTMIGVAAEMVTGLRVRVGVHAIRRMLGGLIRTLCPSEEVEEARHAAVRGVPGCVHLTQEARESYERQKAPLCDNSLLTSVTDEGIRATEDIEQADISVEGSIKPPRAVYALDPRGSREHFKRVDCAGKERDSRGAPIGSFRWRPVKNTTAVPAGNSHSGRRIQADHARDGREENDLAELRARVQQLEGENSILQESIKIATQTTCWQTLSVEGLNDVEAATPPAPRELGEVQRGKNSSLSIEGRGSGACLTRYTLDDSASGASGLKWKWLEVERELRAIQALRTPKDGSEAKKLVGDFLVCLEEACEVCDDVASRESPQSRREPNPATP</sequence>
<feature type="modified residue" description="4-aspartylphosphate" evidence="6">
    <location>
        <position position="40"/>
    </location>
</feature>
<evidence type="ECO:0000256" key="1">
    <source>
        <dbReference type="ARBA" id="ARBA00022553"/>
    </source>
</evidence>
<name>A0A7J6UKU4_PEROL</name>
<dbReference type="Gene3D" id="3.30.70.1230">
    <property type="entry name" value="Nucleotide cyclase"/>
    <property type="match status" value="1"/>
</dbReference>
<dbReference type="PROSITE" id="PS50110">
    <property type="entry name" value="RESPONSE_REGULATORY"/>
    <property type="match status" value="1"/>
</dbReference>
<dbReference type="InterPro" id="IPR039420">
    <property type="entry name" value="WalR-like"/>
</dbReference>
<evidence type="ECO:0000313" key="11">
    <source>
        <dbReference type="Proteomes" id="UP000553632"/>
    </source>
</evidence>
<dbReference type="Pfam" id="PF00072">
    <property type="entry name" value="Response_reg"/>
    <property type="match status" value="1"/>
</dbReference>
<dbReference type="SMART" id="SM00448">
    <property type="entry name" value="REC"/>
    <property type="match status" value="1"/>
</dbReference>
<dbReference type="PANTHER" id="PTHR48111:SF1">
    <property type="entry name" value="TWO-COMPONENT RESPONSE REGULATOR ORR33"/>
    <property type="match status" value="1"/>
</dbReference>
<dbReference type="GO" id="GO:0005829">
    <property type="term" value="C:cytosol"/>
    <property type="evidence" value="ECO:0007669"/>
    <property type="project" value="TreeGrafter"/>
</dbReference>
<dbReference type="PANTHER" id="PTHR48111">
    <property type="entry name" value="REGULATOR OF RPOS"/>
    <property type="match status" value="1"/>
</dbReference>
<dbReference type="InterPro" id="IPR001054">
    <property type="entry name" value="A/G_cyclase"/>
</dbReference>
<dbReference type="AlphaFoldDB" id="A0A7J6UKU4"/>
<keyword evidence="4" id="KW-0238">DNA-binding</keyword>
<organism evidence="10 11">
    <name type="scientific">Perkinsus olseni</name>
    <name type="common">Perkinsus atlanticus</name>
    <dbReference type="NCBI Taxonomy" id="32597"/>
    <lineage>
        <taxon>Eukaryota</taxon>
        <taxon>Sar</taxon>
        <taxon>Alveolata</taxon>
        <taxon>Perkinsozoa</taxon>
        <taxon>Perkinsea</taxon>
        <taxon>Perkinsida</taxon>
        <taxon>Perkinsidae</taxon>
        <taxon>Perkinsus</taxon>
    </lineage>
</organism>
<dbReference type="InterPro" id="IPR029787">
    <property type="entry name" value="Nucleotide_cyclase"/>
</dbReference>
<evidence type="ECO:0000256" key="5">
    <source>
        <dbReference type="ARBA" id="ARBA00023163"/>
    </source>
</evidence>
<evidence type="ECO:0000256" key="7">
    <source>
        <dbReference type="SAM" id="MobiDB-lite"/>
    </source>
</evidence>
<dbReference type="GO" id="GO:0009190">
    <property type="term" value="P:cyclic nucleotide biosynthetic process"/>
    <property type="evidence" value="ECO:0007669"/>
    <property type="project" value="InterPro"/>
</dbReference>
<dbReference type="SUPFAM" id="SSF55073">
    <property type="entry name" value="Nucleotide cyclase"/>
    <property type="match status" value="1"/>
</dbReference>
<keyword evidence="3" id="KW-0805">Transcription regulation</keyword>
<dbReference type="CDD" id="cd17574">
    <property type="entry name" value="REC_OmpR"/>
    <property type="match status" value="1"/>
</dbReference>